<dbReference type="Proteomes" id="UP000016658">
    <property type="component" value="Unassembled WGS sequence"/>
</dbReference>
<organism evidence="1 2">
    <name type="scientific">Faecalitalea cylindroides ATCC 27803</name>
    <dbReference type="NCBI Taxonomy" id="649755"/>
    <lineage>
        <taxon>Bacteria</taxon>
        <taxon>Bacillati</taxon>
        <taxon>Bacillota</taxon>
        <taxon>Erysipelotrichia</taxon>
        <taxon>Erysipelotrichales</taxon>
        <taxon>Erysipelotrichaceae</taxon>
        <taxon>Faecalitalea</taxon>
    </lineage>
</organism>
<dbReference type="HOGENOM" id="CLU_304989_0_0_9"/>
<dbReference type="AlphaFoldDB" id="U2NX70"/>
<sequence length="973" mass="114826">MKSYKEMEKELVGYVKNTSSDSINLERFLRFQNYGLILDFDSLSNDFFRWNPRMITNTIFAMLAIKSKFEMDRPRKKEDGSLYKFFKKQYGQLISENRIYDFSREDFEHFYHCFCGYTLTPLREENIKNSVHVFSKFLMEHFNQKEIYDILSKLNDDPEQFLNHTIHSLFDEQFAQDFQKQFIKVIRGSEFSTVLIQILSSIYMKNHKESLIENHIIYYMFTSNLNCFNDSDYEGAVLLDASPFFIRKWLRDPKLKNVHTLFVFSDENLSMFWQKNFESRPNLESVYYSDLEQYVSQFSDFNNQVLVFGNHIVDNGMKLYLINYLMRKIQFDAFYFYDYDQNILNDLETQTIFKGNNLSEVHLFPSGINDVKRRQKSSLLKFQSGNLHIKFNVTHYTLNKDGEYQALSPRLYSQNLSQEKFFDERESIRKIFNDGFKESTRKTNQQRKTAELFHFTEEIIFYFTSSFDSINNSYRVGAYAVEPRFLKDGSRDFSSKVKLPLTLKNCRQSSKEETENWLNFEYPYSVRKGKNPIDIRKEICSVYKQAYKNKPITLKTFVYFYMESIKNRYGNKQMEIVLDLCEIVLGRTLIDDFSSFFVNEVLDNIYESVDDESKKYQAKALLSDLIDQAIKMKHASINLIKNEVIEESNLKDKAYYQSRKHLTIKYFSQTENIKLYKHIKKNLEKDSRYLGAYIKLVTGLESNIVCALQWKDFVLLHDYNEDHDKYQLIIRKQLYNDGSGFAEFSRKELYRKIPCSEELTEVLLAQRERVMNNQNISNVKDIDDFPIIEGDHLIDQSTSVISPTNLSAFCGKLVKKLRKGYSLISEIPDSKKGTIETDFLSYGGDIFKSNFQHYGLYKANFNQGELDYLLGRKTDTPFARNYCDFGNDAAQLVLGVKQNRFMTIFMKDEKPRTKMTRLVPDSKGVIQYESEKPRTSAVSIVATLSLSEQDEVEISIENKYGFDLSISRIERQK</sequence>
<comment type="caution">
    <text evidence="1">The sequence shown here is derived from an EMBL/GenBank/DDBJ whole genome shotgun (WGS) entry which is preliminary data.</text>
</comment>
<dbReference type="OrthoDB" id="111144at2"/>
<dbReference type="EMBL" id="AWVI01000080">
    <property type="protein sequence ID" value="ERK42680.1"/>
    <property type="molecule type" value="Genomic_DNA"/>
</dbReference>
<evidence type="ECO:0000313" key="2">
    <source>
        <dbReference type="Proteomes" id="UP000016658"/>
    </source>
</evidence>
<accession>U2NX70</accession>
<name>U2NX70_9FIRM</name>
<dbReference type="RefSeq" id="WP_035400474.1">
    <property type="nucleotide sequence ID" value="NZ_KI270967.1"/>
</dbReference>
<evidence type="ECO:0000313" key="1">
    <source>
        <dbReference type="EMBL" id="ERK42680.1"/>
    </source>
</evidence>
<reference evidence="1 2" key="1">
    <citation type="submission" date="2013-06" db="EMBL/GenBank/DDBJ databases">
        <authorList>
            <person name="Weinstock G."/>
            <person name="Sodergren E."/>
            <person name="Lobos E.A."/>
            <person name="Fulton L."/>
            <person name="Fulton R."/>
            <person name="Courtney L."/>
            <person name="Fronick C."/>
            <person name="O'Laughlin M."/>
            <person name="Godfrey J."/>
            <person name="Wilson R.M."/>
            <person name="Miner T."/>
            <person name="Farmer C."/>
            <person name="Delehaunty K."/>
            <person name="Cordes M."/>
            <person name="Minx P."/>
            <person name="Tomlinson C."/>
            <person name="Chen J."/>
            <person name="Wollam A."/>
            <person name="Pepin K.H."/>
            <person name="Bhonagiri V."/>
            <person name="Zhang X."/>
            <person name="Warren W."/>
            <person name="Mitreva M."/>
            <person name="Mardis E.R."/>
            <person name="Wilson R.K."/>
        </authorList>
    </citation>
    <scope>NUCLEOTIDE SEQUENCE [LARGE SCALE GENOMIC DNA]</scope>
    <source>
        <strain evidence="1 2">ATCC 27803</strain>
    </source>
</reference>
<gene>
    <name evidence="1" type="ORF">HMPREF0367_01605</name>
</gene>
<proteinExistence type="predicted"/>
<protein>
    <submittedName>
        <fullName evidence="1">Uncharacterized protein</fullName>
    </submittedName>
</protein>